<dbReference type="RefSeq" id="WP_166827630.1">
    <property type="nucleotide sequence ID" value="NZ_JAAOLX010000007.1"/>
</dbReference>
<evidence type="ECO:0000313" key="2">
    <source>
        <dbReference type="Proteomes" id="UP000712570"/>
    </source>
</evidence>
<sequence>MNIVIRLLKEFWFPAAIAIVWTIYNVQTSSAPWEFKTILNVFAPTFFLVSWATGQFFRVQKQAQVERNLISIEGRVETLVSRLEKHTQDFFGYTTGANSVAYFIPMLTGNNALELGLINKSTYPVFDVHAEVIDLDEPIDPDKGKLWTRYRFSRASLYPSKIVMGAYHFDLSERQRLNINIFIQTRSLGLMQQLRVIKTEAGILIASRTAAGEQIIEMNVPPDFPGADPNNPNATFE</sequence>
<organism evidence="1 2">
    <name type="scientific">Iodobacter violaceini</name>
    <dbReference type="NCBI Taxonomy" id="3044271"/>
    <lineage>
        <taxon>Bacteria</taxon>
        <taxon>Pseudomonadati</taxon>
        <taxon>Pseudomonadota</taxon>
        <taxon>Betaproteobacteria</taxon>
        <taxon>Neisseriales</taxon>
        <taxon>Chitinibacteraceae</taxon>
        <taxon>Iodobacter</taxon>
    </lineage>
</organism>
<keyword evidence="2" id="KW-1185">Reference proteome</keyword>
<proteinExistence type="predicted"/>
<evidence type="ECO:0000313" key="1">
    <source>
        <dbReference type="EMBL" id="NHQ87360.1"/>
    </source>
</evidence>
<name>A0ABX0KY75_9NEIS</name>
<protein>
    <submittedName>
        <fullName evidence="1">Uncharacterized protein</fullName>
    </submittedName>
</protein>
<reference evidence="1 2" key="1">
    <citation type="submission" date="2020-03" db="EMBL/GenBank/DDBJ databases">
        <title>Draft genome sequence of environmentally isolated violet-colored cultures.</title>
        <authorList>
            <person name="Wilson H.S."/>
        </authorList>
    </citation>
    <scope>NUCLEOTIDE SEQUENCE [LARGE SCALE GENOMIC DNA]</scope>
    <source>
        <strain evidence="1 2">HSC-16F04</strain>
    </source>
</reference>
<comment type="caution">
    <text evidence="1">The sequence shown here is derived from an EMBL/GenBank/DDBJ whole genome shotgun (WGS) entry which is preliminary data.</text>
</comment>
<dbReference type="Proteomes" id="UP000712570">
    <property type="component" value="Unassembled WGS sequence"/>
</dbReference>
<dbReference type="EMBL" id="JAAOLX010000007">
    <property type="protein sequence ID" value="NHQ87360.1"/>
    <property type="molecule type" value="Genomic_DNA"/>
</dbReference>
<gene>
    <name evidence="1" type="ORF">HA050_14685</name>
</gene>
<accession>A0ABX0KY75</accession>